<reference evidence="1" key="1">
    <citation type="submission" date="2021-03" db="EMBL/GenBank/DDBJ databases">
        <authorList>
            <person name="So Y."/>
        </authorList>
    </citation>
    <scope>NUCLEOTIDE SEQUENCE</scope>
    <source>
        <strain evidence="1">SG15</strain>
    </source>
</reference>
<evidence type="ECO:0000313" key="2">
    <source>
        <dbReference type="Proteomes" id="UP000677537"/>
    </source>
</evidence>
<comment type="caution">
    <text evidence="1">The sequence shown here is derived from an EMBL/GenBank/DDBJ whole genome shotgun (WGS) entry which is preliminary data.</text>
</comment>
<proteinExistence type="predicted"/>
<name>A0A940MX83_9PROT</name>
<dbReference type="Pfam" id="PF10948">
    <property type="entry name" value="DUF2635"/>
    <property type="match status" value="1"/>
</dbReference>
<evidence type="ECO:0000313" key="1">
    <source>
        <dbReference type="EMBL" id="MBP0492151.1"/>
    </source>
</evidence>
<dbReference type="Proteomes" id="UP000677537">
    <property type="component" value="Unassembled WGS sequence"/>
</dbReference>
<accession>A0A940MX83</accession>
<dbReference type="InterPro" id="IPR024400">
    <property type="entry name" value="DUF2635"/>
</dbReference>
<protein>
    <submittedName>
        <fullName evidence="1">DUF2635 domain-containing protein</fullName>
    </submittedName>
</protein>
<keyword evidence="2" id="KW-1185">Reference proteome</keyword>
<dbReference type="EMBL" id="JAGIZA010000003">
    <property type="protein sequence ID" value="MBP0492151.1"/>
    <property type="molecule type" value="Genomic_DNA"/>
</dbReference>
<sequence length="137" mass="14200">MFVVPKAGLKVPDPVQGGFLPPEGRLVEGNQYWIRRALDGDVTVLSDDTPPPVPFAFIQIPPGTTAQRPAPGIFGRLYGNTDLGLPEFDTGTTWVTLGAGGGGGNGGGTTPSGNLRLLEGGGYRLLEGGGRRLLEAT</sequence>
<gene>
    <name evidence="1" type="ORF">J5Y10_05095</name>
</gene>
<dbReference type="AlphaFoldDB" id="A0A940MX83"/>
<organism evidence="1 2">
    <name type="scientific">Roseomonas indoligenes</name>
    <dbReference type="NCBI Taxonomy" id="2820811"/>
    <lineage>
        <taxon>Bacteria</taxon>
        <taxon>Pseudomonadati</taxon>
        <taxon>Pseudomonadota</taxon>
        <taxon>Alphaproteobacteria</taxon>
        <taxon>Acetobacterales</taxon>
        <taxon>Roseomonadaceae</taxon>
        <taxon>Roseomonas</taxon>
    </lineage>
</organism>
<dbReference type="RefSeq" id="WP_209371437.1">
    <property type="nucleotide sequence ID" value="NZ_JAGIZA010000003.1"/>
</dbReference>